<evidence type="ECO:0000313" key="2">
    <source>
        <dbReference type="EMBL" id="PFX17320.1"/>
    </source>
</evidence>
<gene>
    <name evidence="2" type="ORF">AWC38_SpisGene18352</name>
</gene>
<keyword evidence="3" id="KW-1185">Reference proteome</keyword>
<organism evidence="2 3">
    <name type="scientific">Stylophora pistillata</name>
    <name type="common">Smooth cauliflower coral</name>
    <dbReference type="NCBI Taxonomy" id="50429"/>
    <lineage>
        <taxon>Eukaryota</taxon>
        <taxon>Metazoa</taxon>
        <taxon>Cnidaria</taxon>
        <taxon>Anthozoa</taxon>
        <taxon>Hexacorallia</taxon>
        <taxon>Scleractinia</taxon>
        <taxon>Astrocoeniina</taxon>
        <taxon>Pocilloporidae</taxon>
        <taxon>Stylophora</taxon>
    </lineage>
</organism>
<sequence length="379" mass="41828">MALCEFSKLVGGPCSASADNPSNVACFSIGGECDRDVKGHLKFCKISGDIAVENESRLLLARAEPPNVFLIVGTEYQDGVREGRGGTGKRERVAKGDAGTGSSSEEAVCDARIARRRLDNYAAEGAHAFDDLAGIVENVSTNVELDAKKAEVLDALKAGKLYLKGEYKVHTSSSSEVADHCSVHALSDPSDKDFCQECDHQHNERCRQCDALDNVLVHIENLVHSAEFHNKKDKDEACYLYRGNPSVAVLSSFDAVLCAGQSYSCSHLAAHPEGNQGRRRRHLSGKKQDPEKVTKDIHRARDESGARLFRIEEFLMPQQIAAFFSRLAVQSRQQVDEREIHEEDISAIVEESNFDDVRENVNQNVNLKHPIIVDQYDVC</sequence>
<comment type="caution">
    <text evidence="2">The sequence shown here is derived from an EMBL/GenBank/DDBJ whole genome shotgun (WGS) entry which is preliminary data.</text>
</comment>
<evidence type="ECO:0000256" key="1">
    <source>
        <dbReference type="SAM" id="MobiDB-lite"/>
    </source>
</evidence>
<name>A0A2B4RLE5_STYPI</name>
<feature type="region of interest" description="Disordered" evidence="1">
    <location>
        <begin position="81"/>
        <end position="101"/>
    </location>
</feature>
<dbReference type="EMBL" id="LSMT01000481">
    <property type="protein sequence ID" value="PFX17320.1"/>
    <property type="molecule type" value="Genomic_DNA"/>
</dbReference>
<dbReference type="OrthoDB" id="5986202at2759"/>
<feature type="compositionally biased region" description="Basic and acidic residues" evidence="1">
    <location>
        <begin position="81"/>
        <end position="95"/>
    </location>
</feature>
<accession>A0A2B4RLE5</accession>
<dbReference type="Proteomes" id="UP000225706">
    <property type="component" value="Unassembled WGS sequence"/>
</dbReference>
<dbReference type="AlphaFoldDB" id="A0A2B4RLE5"/>
<evidence type="ECO:0000313" key="3">
    <source>
        <dbReference type="Proteomes" id="UP000225706"/>
    </source>
</evidence>
<reference evidence="3" key="1">
    <citation type="journal article" date="2017" name="bioRxiv">
        <title>Comparative analysis of the genomes of Stylophora pistillata and Acropora digitifera provides evidence for extensive differences between species of corals.</title>
        <authorList>
            <person name="Voolstra C.R."/>
            <person name="Li Y."/>
            <person name="Liew Y.J."/>
            <person name="Baumgarten S."/>
            <person name="Zoccola D."/>
            <person name="Flot J.-F."/>
            <person name="Tambutte S."/>
            <person name="Allemand D."/>
            <person name="Aranda M."/>
        </authorList>
    </citation>
    <scope>NUCLEOTIDE SEQUENCE [LARGE SCALE GENOMIC DNA]</scope>
</reference>
<protein>
    <submittedName>
        <fullName evidence="2">Uncharacterized protein</fullName>
    </submittedName>
</protein>
<proteinExistence type="predicted"/>
<feature type="region of interest" description="Disordered" evidence="1">
    <location>
        <begin position="270"/>
        <end position="292"/>
    </location>
</feature>